<dbReference type="PROSITE" id="PS50118">
    <property type="entry name" value="HMG_BOX_2"/>
    <property type="match status" value="2"/>
</dbReference>
<dbReference type="Pfam" id="PF00505">
    <property type="entry name" value="HMG_box"/>
    <property type="match status" value="1"/>
</dbReference>
<dbReference type="GO" id="GO:0005634">
    <property type="term" value="C:nucleus"/>
    <property type="evidence" value="ECO:0007669"/>
    <property type="project" value="UniProtKB-SubCell"/>
</dbReference>
<evidence type="ECO:0000256" key="5">
    <source>
        <dbReference type="PROSITE-ProRule" id="PRU00267"/>
    </source>
</evidence>
<proteinExistence type="inferred from homology"/>
<keyword evidence="3 5" id="KW-0238">DNA-binding</keyword>
<feature type="DNA-binding region" description="HMG box" evidence="5">
    <location>
        <begin position="89"/>
        <end position="159"/>
    </location>
</feature>
<dbReference type="SMART" id="SM00398">
    <property type="entry name" value="HMG"/>
    <property type="match status" value="2"/>
</dbReference>
<evidence type="ECO:0000256" key="4">
    <source>
        <dbReference type="ARBA" id="ARBA00023242"/>
    </source>
</evidence>
<organism evidence="8">
    <name type="scientific">Lygus hesperus</name>
    <name type="common">Western plant bug</name>
    <dbReference type="NCBI Taxonomy" id="30085"/>
    <lineage>
        <taxon>Eukaryota</taxon>
        <taxon>Metazoa</taxon>
        <taxon>Ecdysozoa</taxon>
        <taxon>Arthropoda</taxon>
        <taxon>Hexapoda</taxon>
        <taxon>Insecta</taxon>
        <taxon>Pterygota</taxon>
        <taxon>Neoptera</taxon>
        <taxon>Paraneoptera</taxon>
        <taxon>Hemiptera</taxon>
        <taxon>Heteroptera</taxon>
        <taxon>Panheteroptera</taxon>
        <taxon>Cimicomorpha</taxon>
        <taxon>Miridae</taxon>
        <taxon>Mirini</taxon>
        <taxon>Lygus</taxon>
    </lineage>
</organism>
<dbReference type="SUPFAM" id="SSF47095">
    <property type="entry name" value="HMG-box"/>
    <property type="match status" value="2"/>
</dbReference>
<evidence type="ECO:0000256" key="3">
    <source>
        <dbReference type="ARBA" id="ARBA00023125"/>
    </source>
</evidence>
<feature type="domain" description="HMG box" evidence="7">
    <location>
        <begin position="89"/>
        <end position="159"/>
    </location>
</feature>
<dbReference type="InterPro" id="IPR050342">
    <property type="entry name" value="HMGB"/>
</dbReference>
<protein>
    <submittedName>
        <fullName evidence="8">High mobility group protein DSP1</fullName>
    </submittedName>
</protein>
<evidence type="ECO:0000313" key="8">
    <source>
        <dbReference type="EMBL" id="JAG06293.1"/>
    </source>
</evidence>
<evidence type="ECO:0000256" key="2">
    <source>
        <dbReference type="ARBA" id="ARBA00008774"/>
    </source>
</evidence>
<comment type="similarity">
    <text evidence="2">Belongs to the HMGB family.</text>
</comment>
<feature type="non-terminal residue" evidence="8">
    <location>
        <position position="1"/>
    </location>
</feature>
<dbReference type="InterPro" id="IPR036910">
    <property type="entry name" value="HMG_box_dom_sf"/>
</dbReference>
<comment type="subcellular location">
    <subcellularLocation>
        <location evidence="1">Nucleus</location>
    </subcellularLocation>
</comment>
<dbReference type="PANTHER" id="PTHR48112">
    <property type="entry name" value="HIGH MOBILITY GROUP PROTEIN DSP1"/>
    <property type="match status" value="1"/>
</dbReference>
<gene>
    <name evidence="8" type="primary">Dsp1_2</name>
    <name evidence="8" type="ORF">CM83_27860</name>
</gene>
<dbReference type="EMBL" id="GBHO01037311">
    <property type="protein sequence ID" value="JAG06293.1"/>
    <property type="molecule type" value="Transcribed_RNA"/>
</dbReference>
<reference evidence="8" key="1">
    <citation type="journal article" date="2014" name="PLoS ONE">
        <title>Transcriptome-Based Identification of ABC Transporters in the Western Tarnished Plant Bug Lygus hesperus.</title>
        <authorList>
            <person name="Hull J.J."/>
            <person name="Chaney K."/>
            <person name="Geib S.M."/>
            <person name="Fabrick J.A."/>
            <person name="Brent C.S."/>
            <person name="Walsh D."/>
            <person name="Lavine L.C."/>
        </authorList>
    </citation>
    <scope>NUCLEOTIDE SEQUENCE</scope>
</reference>
<dbReference type="CDD" id="cd21978">
    <property type="entry name" value="HMG-box_HMGB_rpt1"/>
    <property type="match status" value="1"/>
</dbReference>
<dbReference type="PRINTS" id="PR00886">
    <property type="entry name" value="HIGHMOBLTY12"/>
</dbReference>
<feature type="DNA-binding region" description="HMG box" evidence="5">
    <location>
        <begin position="173"/>
        <end position="241"/>
    </location>
</feature>
<name>A0A0A9WID8_LYGHE</name>
<dbReference type="FunFam" id="1.10.30.10:FF:000073">
    <property type="entry name" value="High mobility group protein 1 homolog"/>
    <property type="match status" value="1"/>
</dbReference>
<dbReference type="GO" id="GO:0003677">
    <property type="term" value="F:DNA binding"/>
    <property type="evidence" value="ECO:0007669"/>
    <property type="project" value="UniProtKB-UniRule"/>
</dbReference>
<keyword evidence="4 5" id="KW-0539">Nucleus</keyword>
<dbReference type="InterPro" id="IPR009071">
    <property type="entry name" value="HMG_box_dom"/>
</dbReference>
<dbReference type="AlphaFoldDB" id="A0A0A9WID8"/>
<reference evidence="8" key="2">
    <citation type="submission" date="2014-07" db="EMBL/GenBank/DDBJ databases">
        <authorList>
            <person name="Hull J."/>
        </authorList>
    </citation>
    <scope>NUCLEOTIDE SEQUENCE</scope>
</reference>
<feature type="domain" description="HMG box" evidence="7">
    <location>
        <begin position="173"/>
        <end position="241"/>
    </location>
</feature>
<sequence>SSLREKHFSRYLPKLGSSSISKFCYLSNLVNFSFYFIQIGPTYNYVSFCVFKQSSGKVKCPPHWNPRLVLLPVQSRRAMPRRVKSYMKPQGRMTAYAFFTQNCWEEHKKNHPNEQVVFLEFSKRCVERWRSMSDKEKMRFHVLAARDKLRYETEMKNYTPCSQKRKMKDSNAPKRPLTAFFHFSKVERSRVKEMNPEYTAVDISKELGKWWSEADPSVKSKYQELADEDKARYEREISRYKVKSKFTSAAQRAEEEEASSPDDSPDDSDEEDIIE</sequence>
<dbReference type="Gene3D" id="1.10.30.10">
    <property type="entry name" value="High mobility group box domain"/>
    <property type="match status" value="2"/>
</dbReference>
<dbReference type="PANTHER" id="PTHR48112:SF32">
    <property type="entry name" value="HIGH MOBILITY GROUP PROTEIN B3"/>
    <property type="match status" value="1"/>
</dbReference>
<accession>A0A0A9WID8</accession>
<feature type="compositionally biased region" description="Acidic residues" evidence="6">
    <location>
        <begin position="254"/>
        <end position="275"/>
    </location>
</feature>
<feature type="region of interest" description="Disordered" evidence="6">
    <location>
        <begin position="244"/>
        <end position="275"/>
    </location>
</feature>
<evidence type="ECO:0000256" key="6">
    <source>
        <dbReference type="SAM" id="MobiDB-lite"/>
    </source>
</evidence>
<dbReference type="Pfam" id="PF09011">
    <property type="entry name" value="HMG_box_2"/>
    <property type="match status" value="1"/>
</dbReference>
<evidence type="ECO:0000256" key="1">
    <source>
        <dbReference type="ARBA" id="ARBA00004123"/>
    </source>
</evidence>
<evidence type="ECO:0000259" key="7">
    <source>
        <dbReference type="PROSITE" id="PS50118"/>
    </source>
</evidence>